<evidence type="ECO:0000256" key="2">
    <source>
        <dbReference type="ARBA" id="ARBA00022475"/>
    </source>
</evidence>
<organism evidence="9 10">
    <name type="scientific">Pseudomonas ulcerans</name>
    <dbReference type="NCBI Taxonomy" id="3115852"/>
    <lineage>
        <taxon>Bacteria</taxon>
        <taxon>Pseudomonadati</taxon>
        <taxon>Pseudomonadota</taxon>
        <taxon>Gammaproteobacteria</taxon>
        <taxon>Pseudomonadales</taxon>
        <taxon>Pseudomonadaceae</taxon>
        <taxon>Pseudomonas</taxon>
    </lineage>
</organism>
<evidence type="ECO:0000256" key="5">
    <source>
        <dbReference type="ARBA" id="ARBA00023136"/>
    </source>
</evidence>
<dbReference type="PANTHER" id="PTHR32309:SF13">
    <property type="entry name" value="FERRIC ENTEROBACTIN TRANSPORT PROTEIN FEPE"/>
    <property type="match status" value="1"/>
</dbReference>
<name>A0ABU7HYU6_9PSED</name>
<dbReference type="InterPro" id="IPR050445">
    <property type="entry name" value="Bact_polysacc_biosynth/exp"/>
</dbReference>
<evidence type="ECO:0000259" key="8">
    <source>
        <dbReference type="Pfam" id="PF02706"/>
    </source>
</evidence>
<evidence type="ECO:0000313" key="10">
    <source>
        <dbReference type="Proteomes" id="UP001335100"/>
    </source>
</evidence>
<evidence type="ECO:0000256" key="4">
    <source>
        <dbReference type="ARBA" id="ARBA00022989"/>
    </source>
</evidence>
<feature type="coiled-coil region" evidence="6">
    <location>
        <begin position="241"/>
        <end position="268"/>
    </location>
</feature>
<keyword evidence="5 7" id="KW-0472">Membrane</keyword>
<dbReference type="Proteomes" id="UP001335100">
    <property type="component" value="Unassembled WGS sequence"/>
</dbReference>
<dbReference type="EMBL" id="JAZDQJ010000043">
    <property type="protein sequence ID" value="MEE1936725.1"/>
    <property type="molecule type" value="Genomic_DNA"/>
</dbReference>
<evidence type="ECO:0000256" key="7">
    <source>
        <dbReference type="SAM" id="Phobius"/>
    </source>
</evidence>
<keyword evidence="3 7" id="KW-0812">Transmembrane</keyword>
<evidence type="ECO:0000256" key="6">
    <source>
        <dbReference type="SAM" id="Coils"/>
    </source>
</evidence>
<dbReference type="SUPFAM" id="SSF160355">
    <property type="entry name" value="Bacterial polysaccharide co-polymerase-like"/>
    <property type="match status" value="2"/>
</dbReference>
<keyword evidence="4 7" id="KW-1133">Transmembrane helix</keyword>
<reference evidence="9 10" key="1">
    <citation type="submission" date="2024-01" db="EMBL/GenBank/DDBJ databases">
        <title>Unpublished Manusciprt.</title>
        <authorList>
            <person name="Duman M."/>
            <person name="Valdes E.G."/>
            <person name="Ajmi N."/>
            <person name="Altun S."/>
            <person name="Saticioglu I.B."/>
        </authorList>
    </citation>
    <scope>NUCLEOTIDE SEQUENCE [LARGE SCALE GENOMIC DNA]</scope>
    <source>
        <strain evidence="9 10">148P</strain>
    </source>
</reference>
<evidence type="ECO:0000313" key="9">
    <source>
        <dbReference type="EMBL" id="MEE1936725.1"/>
    </source>
</evidence>
<protein>
    <submittedName>
        <fullName evidence="9">Wzz/FepE/Etk N-terminal domain-containing protein</fullName>
    </submittedName>
</protein>
<dbReference type="Gene3D" id="3.30.1890.10">
    <property type="entry name" value="FepE-like"/>
    <property type="match status" value="2"/>
</dbReference>
<keyword evidence="10" id="KW-1185">Reference proteome</keyword>
<dbReference type="InterPro" id="IPR003856">
    <property type="entry name" value="LPS_length_determ_N"/>
</dbReference>
<sequence>MGAFVRTINFSKADSALSGFFEVPAKSPGDDLDFWALFQSLWRQRLLICSVALVTGACAAGYALLSTPVYQTSTILRPAAINELDALNRSEIYSLPPATALAKVAASLSSYEMRLSFFRKNQELFAQYIAPAQSLEQNFDEFNRNAIALDTPEPSKDSGDFGRSVILTLDYPKGVDGALILNKFIDYVVDMEREHISGEMNVLIRNRLSEIDGKINSARASYQLDKEAKIASLTEADSLKKAKLQDELNALRLQLRMLRADRVALLNEAISIARSLGINRPTTQSSIAVENAPQGGNVIRTEVNNQQTPLYFMGTDALEAELNTLRTRKSDDFVTARISEIAKELQLLQVNREVEVLKKRLNEDLFLDNVQPLRAEAARLRSLGTDFSSVQLVSVDQRALSSEKPVKPRRVLIVLVGLIVGLGLGFLMAFSRYCLQSMRDRSLRLSNTHVLEAQDPALRQAGAIRIE</sequence>
<proteinExistence type="predicted"/>
<gene>
    <name evidence="9" type="ORF">V0R50_26180</name>
</gene>
<dbReference type="Pfam" id="PF02706">
    <property type="entry name" value="Wzz"/>
    <property type="match status" value="1"/>
</dbReference>
<comment type="caution">
    <text evidence="9">The sequence shown here is derived from an EMBL/GenBank/DDBJ whole genome shotgun (WGS) entry which is preliminary data.</text>
</comment>
<comment type="subcellular location">
    <subcellularLocation>
        <location evidence="1">Cell membrane</location>
        <topology evidence="1">Multi-pass membrane protein</topology>
    </subcellularLocation>
</comment>
<dbReference type="PANTHER" id="PTHR32309">
    <property type="entry name" value="TYROSINE-PROTEIN KINASE"/>
    <property type="match status" value="1"/>
</dbReference>
<evidence type="ECO:0000256" key="3">
    <source>
        <dbReference type="ARBA" id="ARBA00022692"/>
    </source>
</evidence>
<dbReference type="RefSeq" id="WP_330077393.1">
    <property type="nucleotide sequence ID" value="NZ_JAZDQJ010000043.1"/>
</dbReference>
<feature type="transmembrane region" description="Helical" evidence="7">
    <location>
        <begin position="411"/>
        <end position="435"/>
    </location>
</feature>
<keyword evidence="6" id="KW-0175">Coiled coil</keyword>
<evidence type="ECO:0000256" key="1">
    <source>
        <dbReference type="ARBA" id="ARBA00004651"/>
    </source>
</evidence>
<accession>A0ABU7HYU6</accession>
<keyword evidence="2" id="KW-1003">Cell membrane</keyword>
<feature type="domain" description="Polysaccharide chain length determinant N-terminal" evidence="8">
    <location>
        <begin position="30"/>
        <end position="93"/>
    </location>
</feature>